<evidence type="ECO:0000256" key="1">
    <source>
        <dbReference type="SAM" id="Phobius"/>
    </source>
</evidence>
<accession>A0A841RH47</accession>
<dbReference type="AlphaFoldDB" id="A0A841RH47"/>
<sequence length="62" mass="7577">MGRYYRYRLPLWCRECLFILERSLLPIIIFQAIRTLFIPTSFDIIILSILIGVYISFRLHWI</sequence>
<dbReference type="EMBL" id="JACHON010000001">
    <property type="protein sequence ID" value="MBB6511971.1"/>
    <property type="molecule type" value="Genomic_DNA"/>
</dbReference>
<gene>
    <name evidence="2" type="ORF">GGQ92_000738</name>
</gene>
<keyword evidence="1" id="KW-0812">Transmembrane</keyword>
<comment type="caution">
    <text evidence="2">The sequence shown here is derived from an EMBL/GenBank/DDBJ whole genome shotgun (WGS) entry which is preliminary data.</text>
</comment>
<keyword evidence="1" id="KW-1133">Transmembrane helix</keyword>
<dbReference type="Proteomes" id="UP000572212">
    <property type="component" value="Unassembled WGS sequence"/>
</dbReference>
<evidence type="ECO:0000313" key="2">
    <source>
        <dbReference type="EMBL" id="MBB6511971.1"/>
    </source>
</evidence>
<evidence type="ECO:0000313" key="3">
    <source>
        <dbReference type="Proteomes" id="UP000572212"/>
    </source>
</evidence>
<reference evidence="2 3" key="1">
    <citation type="submission" date="2020-08" db="EMBL/GenBank/DDBJ databases">
        <title>Genomic Encyclopedia of Type Strains, Phase IV (KMG-IV): sequencing the most valuable type-strain genomes for metagenomic binning, comparative biology and taxonomic classification.</title>
        <authorList>
            <person name="Goeker M."/>
        </authorList>
    </citation>
    <scope>NUCLEOTIDE SEQUENCE [LARGE SCALE GENOMIC DNA]</scope>
    <source>
        <strain evidence="2 3">DSM 11805</strain>
    </source>
</reference>
<protein>
    <submittedName>
        <fullName evidence="2">Uncharacterized protein</fullName>
    </submittedName>
</protein>
<feature type="transmembrane region" description="Helical" evidence="1">
    <location>
        <begin position="36"/>
        <end position="57"/>
    </location>
</feature>
<proteinExistence type="predicted"/>
<keyword evidence="3" id="KW-1185">Reference proteome</keyword>
<keyword evidence="1" id="KW-0472">Membrane</keyword>
<organism evidence="2 3">
    <name type="scientific">Gracilibacillus halotolerans</name>
    <dbReference type="NCBI Taxonomy" id="74386"/>
    <lineage>
        <taxon>Bacteria</taxon>
        <taxon>Bacillati</taxon>
        <taxon>Bacillota</taxon>
        <taxon>Bacilli</taxon>
        <taxon>Bacillales</taxon>
        <taxon>Bacillaceae</taxon>
        <taxon>Gracilibacillus</taxon>
    </lineage>
</organism>
<name>A0A841RH47_9BACI</name>